<evidence type="ECO:0000259" key="2">
    <source>
        <dbReference type="Pfam" id="PF02517"/>
    </source>
</evidence>
<dbReference type="PANTHER" id="PTHR43592">
    <property type="entry name" value="CAAX AMINO TERMINAL PROTEASE"/>
    <property type="match status" value="1"/>
</dbReference>
<keyword evidence="1" id="KW-1133">Transmembrane helix</keyword>
<proteinExistence type="predicted"/>
<feature type="transmembrane region" description="Helical" evidence="1">
    <location>
        <begin position="54"/>
        <end position="77"/>
    </location>
</feature>
<dbReference type="KEGG" id="kbs:EPA93_46715"/>
<feature type="domain" description="CAAX prenyl protease 2/Lysostaphin resistance protein A-like" evidence="2">
    <location>
        <begin position="153"/>
        <end position="239"/>
    </location>
</feature>
<keyword evidence="1" id="KW-0812">Transmembrane</keyword>
<dbReference type="InterPro" id="IPR003675">
    <property type="entry name" value="Rce1/LyrA-like_dom"/>
</dbReference>
<dbReference type="Proteomes" id="UP000290365">
    <property type="component" value="Chromosome"/>
</dbReference>
<keyword evidence="3" id="KW-0378">Hydrolase</keyword>
<dbReference type="GO" id="GO:0008237">
    <property type="term" value="F:metallopeptidase activity"/>
    <property type="evidence" value="ECO:0007669"/>
    <property type="project" value="UniProtKB-KW"/>
</dbReference>
<reference evidence="3 4" key="1">
    <citation type="submission" date="2019-01" db="EMBL/GenBank/DDBJ databases">
        <title>Ktedonosporobacter rubrisoli SCAWS-G2.</title>
        <authorList>
            <person name="Huang Y."/>
            <person name="Yan B."/>
        </authorList>
    </citation>
    <scope>NUCLEOTIDE SEQUENCE [LARGE SCALE GENOMIC DNA]</scope>
    <source>
        <strain evidence="3 4">SCAWS-G2</strain>
    </source>
</reference>
<keyword evidence="3" id="KW-0482">Metalloprotease</keyword>
<dbReference type="RefSeq" id="WP_129894130.1">
    <property type="nucleotide sequence ID" value="NZ_CP035758.1"/>
</dbReference>
<protein>
    <submittedName>
        <fullName evidence="3">CPBP family intramembrane metalloprotease</fullName>
    </submittedName>
</protein>
<sequence length="255" mass="28474">MLGQKFEKVPWTIQQTFLGILFTLVPWIVLALLLSSFKGQSTHIARLPFQVDLLNAFVIFFFSVLVEAAFLIAPLYFARRAVHAQEEPHQSVADVLGLRAFNPRKALPAIILLFLAFLAINGVYQYVITVFHLNLQTNDQAIFDQSRVAPITTYATLIASVVAAPFCEEMFFRSFVFMGFRRGMPLVGAIILSSLVFAVAHADPGSFVVLFFIGLALAFLRWYTRSLWPGIILHLLNNGVGAILIILAMQGIMRP</sequence>
<keyword evidence="4" id="KW-1185">Reference proteome</keyword>
<accession>A0A4P6K513</accession>
<dbReference type="PANTHER" id="PTHR43592:SF15">
    <property type="entry name" value="CAAX AMINO TERMINAL PROTEASE FAMILY PROTEIN"/>
    <property type="match status" value="1"/>
</dbReference>
<keyword evidence="1" id="KW-0472">Membrane</keyword>
<evidence type="ECO:0000256" key="1">
    <source>
        <dbReference type="SAM" id="Phobius"/>
    </source>
</evidence>
<dbReference type="GO" id="GO:0006508">
    <property type="term" value="P:proteolysis"/>
    <property type="evidence" value="ECO:0007669"/>
    <property type="project" value="UniProtKB-KW"/>
</dbReference>
<feature type="transmembrane region" description="Helical" evidence="1">
    <location>
        <begin position="179"/>
        <end position="200"/>
    </location>
</feature>
<evidence type="ECO:0000313" key="3">
    <source>
        <dbReference type="EMBL" id="QBD83062.1"/>
    </source>
</evidence>
<feature type="transmembrane region" description="Helical" evidence="1">
    <location>
        <begin position="12"/>
        <end position="34"/>
    </location>
</feature>
<name>A0A4P6K513_KTERU</name>
<dbReference type="AlphaFoldDB" id="A0A4P6K513"/>
<feature type="transmembrane region" description="Helical" evidence="1">
    <location>
        <begin position="106"/>
        <end position="128"/>
    </location>
</feature>
<dbReference type="GO" id="GO:0004175">
    <property type="term" value="F:endopeptidase activity"/>
    <property type="evidence" value="ECO:0007669"/>
    <property type="project" value="UniProtKB-ARBA"/>
</dbReference>
<keyword evidence="3" id="KW-0645">Protease</keyword>
<feature type="transmembrane region" description="Helical" evidence="1">
    <location>
        <begin position="206"/>
        <end position="223"/>
    </location>
</feature>
<feature type="transmembrane region" description="Helical" evidence="1">
    <location>
        <begin position="148"/>
        <end position="167"/>
    </location>
</feature>
<dbReference type="EMBL" id="CP035758">
    <property type="protein sequence ID" value="QBD83062.1"/>
    <property type="molecule type" value="Genomic_DNA"/>
</dbReference>
<dbReference type="GO" id="GO:0080120">
    <property type="term" value="P:CAAX-box protein maturation"/>
    <property type="evidence" value="ECO:0007669"/>
    <property type="project" value="UniProtKB-ARBA"/>
</dbReference>
<organism evidence="3 4">
    <name type="scientific">Ktedonosporobacter rubrisoli</name>
    <dbReference type="NCBI Taxonomy" id="2509675"/>
    <lineage>
        <taxon>Bacteria</taxon>
        <taxon>Bacillati</taxon>
        <taxon>Chloroflexota</taxon>
        <taxon>Ktedonobacteria</taxon>
        <taxon>Ktedonobacterales</taxon>
        <taxon>Ktedonosporobacteraceae</taxon>
        <taxon>Ktedonosporobacter</taxon>
    </lineage>
</organism>
<feature type="transmembrane region" description="Helical" evidence="1">
    <location>
        <begin position="235"/>
        <end position="253"/>
    </location>
</feature>
<dbReference type="OrthoDB" id="2035856at2"/>
<gene>
    <name evidence="3" type="ORF">EPA93_46715</name>
</gene>
<dbReference type="Pfam" id="PF02517">
    <property type="entry name" value="Rce1-like"/>
    <property type="match status" value="1"/>
</dbReference>
<evidence type="ECO:0000313" key="4">
    <source>
        <dbReference type="Proteomes" id="UP000290365"/>
    </source>
</evidence>